<dbReference type="OrthoDB" id="6548631at2"/>
<protein>
    <submittedName>
        <fullName evidence="1">Protease FtsH-inhibitory lysogeny factor CIII</fullName>
    </submittedName>
</protein>
<dbReference type="Proteomes" id="UP000234240">
    <property type="component" value="Unassembled WGS sequence"/>
</dbReference>
<accession>A0A2N5EDZ9</accession>
<evidence type="ECO:0000313" key="1">
    <source>
        <dbReference type="EMBL" id="PLR40753.1"/>
    </source>
</evidence>
<dbReference type="GO" id="GO:0006508">
    <property type="term" value="P:proteolysis"/>
    <property type="evidence" value="ECO:0007669"/>
    <property type="project" value="UniProtKB-KW"/>
</dbReference>
<dbReference type="GO" id="GO:0008233">
    <property type="term" value="F:peptidase activity"/>
    <property type="evidence" value="ECO:0007669"/>
    <property type="project" value="UniProtKB-KW"/>
</dbReference>
<reference evidence="1 2" key="1">
    <citation type="submission" date="2017-12" db="EMBL/GenBank/DDBJ databases">
        <title>Characterization of six clinical isolates of Enterochimera gen. nov., a novel genus of the Yersiniaciae family and the three species Enterochimera arupensis sp. nov., Enterochimera coloradensis sp. nov, and Enterochimera californica sp. nov.</title>
        <authorList>
            <person name="Rossi A."/>
            <person name="Fisher M."/>
        </authorList>
    </citation>
    <scope>NUCLEOTIDE SEQUENCE [LARGE SCALE GENOMIC DNA]</scope>
    <source>
        <strain evidence="2">2015-Iso6</strain>
    </source>
</reference>
<name>A0A2N5EDZ9_9GAMM</name>
<evidence type="ECO:0000313" key="2">
    <source>
        <dbReference type="Proteomes" id="UP000234240"/>
    </source>
</evidence>
<keyword evidence="1" id="KW-0645">Protease</keyword>
<dbReference type="EMBL" id="PJZF01000003">
    <property type="protein sequence ID" value="PLR40753.1"/>
    <property type="molecule type" value="Genomic_DNA"/>
</dbReference>
<dbReference type="Pfam" id="PF02061">
    <property type="entry name" value="Lambda_CIII"/>
    <property type="match status" value="1"/>
</dbReference>
<keyword evidence="2" id="KW-1185">Reference proteome</keyword>
<organism evidence="1 2">
    <name type="scientific">Chimaeribacter californicus</name>
    <dbReference type="NCBI Taxonomy" id="2060067"/>
    <lineage>
        <taxon>Bacteria</taxon>
        <taxon>Pseudomonadati</taxon>
        <taxon>Pseudomonadota</taxon>
        <taxon>Gammaproteobacteria</taxon>
        <taxon>Enterobacterales</taxon>
        <taxon>Yersiniaceae</taxon>
        <taxon>Chimaeribacter</taxon>
    </lineage>
</organism>
<proteinExistence type="predicted"/>
<keyword evidence="1" id="KW-0378">Hydrolase</keyword>
<dbReference type="InterPro" id="IPR013056">
    <property type="entry name" value="Phage_lambda_CIII"/>
</dbReference>
<gene>
    <name evidence="1" type="ORF">CYR55_05600</name>
</gene>
<dbReference type="AlphaFoldDB" id="A0A2N5EDZ9"/>
<comment type="caution">
    <text evidence="1">The sequence shown here is derived from an EMBL/GenBank/DDBJ whole genome shotgun (WGS) entry which is preliminary data.</text>
</comment>
<sequence length="43" mass="4789">MQHAIAGWPGMGCPSESQLDRIVIRLKLAARKLAHSFNHRGHP</sequence>